<dbReference type="InterPro" id="IPR024654">
    <property type="entry name" value="Calcineurin-like_PHP_lpxH"/>
</dbReference>
<protein>
    <recommendedName>
        <fullName evidence="4">Phosphoesterase</fullName>
        <ecNumber evidence="4">3.1.4.-</ecNumber>
    </recommendedName>
</protein>
<reference evidence="6" key="1">
    <citation type="submission" date="2022-08" db="EMBL/GenBank/DDBJ databases">
        <title>Complete Genome Sequences of 2 Bosea sp. soil isolates.</title>
        <authorList>
            <person name="Alvarez Arevalo M."/>
            <person name="Sterndorff E.B."/>
            <person name="Faurdal D."/>
            <person name="Joergensen T.S."/>
            <person name="Weber T."/>
        </authorList>
    </citation>
    <scope>NUCLEOTIDE SEQUENCE</scope>
    <source>
        <strain evidence="6">NBC_00436</strain>
    </source>
</reference>
<dbReference type="PANTHER" id="PTHR42850:SF2">
    <property type="entry name" value="BLL5683 PROTEIN"/>
    <property type="match status" value="1"/>
</dbReference>
<dbReference type="PIRSF" id="PIRSF000883">
    <property type="entry name" value="Pesterase_MJ0912"/>
    <property type="match status" value="1"/>
</dbReference>
<dbReference type="EC" id="3.1.4.-" evidence="4"/>
<proteinExistence type="inferred from homology"/>
<dbReference type="GO" id="GO:0016791">
    <property type="term" value="F:phosphatase activity"/>
    <property type="evidence" value="ECO:0007669"/>
    <property type="project" value="TreeGrafter"/>
</dbReference>
<organism evidence="6">
    <name type="scientific">Bosea sp. NBC_00436</name>
    <dbReference type="NCBI Taxonomy" id="2969620"/>
    <lineage>
        <taxon>Bacteria</taxon>
        <taxon>Pseudomonadati</taxon>
        <taxon>Pseudomonadota</taxon>
        <taxon>Alphaproteobacteria</taxon>
        <taxon>Hyphomicrobiales</taxon>
        <taxon>Boseaceae</taxon>
        <taxon>Bosea</taxon>
    </lineage>
</organism>
<evidence type="ECO:0000256" key="4">
    <source>
        <dbReference type="RuleBase" id="RU362039"/>
    </source>
</evidence>
<keyword evidence="3" id="KW-0378">Hydrolase</keyword>
<comment type="similarity">
    <text evidence="1 4">Belongs to the metallophosphoesterase superfamily. YfcE family.</text>
</comment>
<dbReference type="GO" id="GO:0046872">
    <property type="term" value="F:metal ion binding"/>
    <property type="evidence" value="ECO:0007669"/>
    <property type="project" value="UniProtKB-KW"/>
</dbReference>
<dbReference type="NCBIfam" id="TIGR00040">
    <property type="entry name" value="yfcE"/>
    <property type="match status" value="1"/>
</dbReference>
<evidence type="ECO:0000256" key="3">
    <source>
        <dbReference type="ARBA" id="ARBA00022801"/>
    </source>
</evidence>
<comment type="cofactor">
    <cofactor evidence="4">
        <name>a divalent metal cation</name>
        <dbReference type="ChEBI" id="CHEBI:60240"/>
    </cofactor>
</comment>
<evidence type="ECO:0000256" key="2">
    <source>
        <dbReference type="ARBA" id="ARBA00022723"/>
    </source>
</evidence>
<dbReference type="GO" id="GO:0005737">
    <property type="term" value="C:cytoplasm"/>
    <property type="evidence" value="ECO:0007669"/>
    <property type="project" value="TreeGrafter"/>
</dbReference>
<dbReference type="InterPro" id="IPR000979">
    <property type="entry name" value="Phosphodiesterase_MJ0936/Vps29"/>
</dbReference>
<feature type="domain" description="Calcineurin-like phosphoesterase" evidence="5">
    <location>
        <begin position="1"/>
        <end position="191"/>
    </location>
</feature>
<dbReference type="AlphaFoldDB" id="A0A9E8CJR2"/>
<dbReference type="InterPro" id="IPR050126">
    <property type="entry name" value="Ap4A_hydrolase"/>
</dbReference>
<sequence length="233" mass="26230">MKIAIISDIHGNLDALQLFFESQAASENFDELWVLGDQVNFGPQPREVVEILCDRADIAIQGNHDHAVGFDDDSRWTPAFRAMAEATRRHTSAELNNEQKRFLRELPLTAKVEREGTRFQLVHATPSDPHYGFLLADDDGWTAELEGVDADVLLVGHTHTPFIRKIGNKTVVNPGSIGQPRRGKPRPSYAIWQDGVFELRSYDYPIETTVAKLEKLGHPPEVEAELIRILREG</sequence>
<dbReference type="Gene3D" id="3.60.21.10">
    <property type="match status" value="1"/>
</dbReference>
<dbReference type="Pfam" id="PF12850">
    <property type="entry name" value="Metallophos_2"/>
    <property type="match status" value="1"/>
</dbReference>
<evidence type="ECO:0000259" key="5">
    <source>
        <dbReference type="Pfam" id="PF12850"/>
    </source>
</evidence>
<gene>
    <name evidence="6" type="ORF">NWE54_13560</name>
</gene>
<evidence type="ECO:0000313" key="6">
    <source>
        <dbReference type="EMBL" id="UZF84865.1"/>
    </source>
</evidence>
<dbReference type="PROSITE" id="PS01269">
    <property type="entry name" value="UPF0025"/>
    <property type="match status" value="1"/>
</dbReference>
<evidence type="ECO:0000256" key="1">
    <source>
        <dbReference type="ARBA" id="ARBA00008950"/>
    </source>
</evidence>
<dbReference type="InterPro" id="IPR029052">
    <property type="entry name" value="Metallo-depent_PP-like"/>
</dbReference>
<dbReference type="PANTHER" id="PTHR42850">
    <property type="entry name" value="METALLOPHOSPHOESTERASE"/>
    <property type="match status" value="1"/>
</dbReference>
<name>A0A9E8CJR2_9HYPH</name>
<accession>A0A9E8CJR2</accession>
<keyword evidence="2 4" id="KW-0479">Metal-binding</keyword>
<dbReference type="InterPro" id="IPR011152">
    <property type="entry name" value="Pesterase_MJ0912"/>
</dbReference>
<dbReference type="InterPro" id="IPR020935">
    <property type="entry name" value="PdiEstase_YfcE_CS"/>
</dbReference>
<dbReference type="SUPFAM" id="SSF56300">
    <property type="entry name" value="Metallo-dependent phosphatases"/>
    <property type="match status" value="1"/>
</dbReference>
<dbReference type="EMBL" id="CP102774">
    <property type="protein sequence ID" value="UZF84865.1"/>
    <property type="molecule type" value="Genomic_DNA"/>
</dbReference>